<name>A0A0A3I7S4_9BACL</name>
<dbReference type="Pfam" id="PF00149">
    <property type="entry name" value="Metallophos"/>
    <property type="match status" value="1"/>
</dbReference>
<gene>
    <name evidence="2" type="ORF">CD29_05605</name>
</gene>
<dbReference type="InterPro" id="IPR029052">
    <property type="entry name" value="Metallo-depent_PP-like"/>
</dbReference>
<feature type="domain" description="Calcineurin-like phosphoesterase" evidence="1">
    <location>
        <begin position="43"/>
        <end position="196"/>
    </location>
</feature>
<reference evidence="2 3" key="1">
    <citation type="submission" date="2014-02" db="EMBL/GenBank/DDBJ databases">
        <title>Draft genome sequence of Lysinibacillus manganicus DSM 26584T.</title>
        <authorList>
            <person name="Zhang F."/>
            <person name="Wang G."/>
            <person name="Zhang L."/>
        </authorList>
    </citation>
    <scope>NUCLEOTIDE SEQUENCE [LARGE SCALE GENOMIC DNA]</scope>
    <source>
        <strain evidence="2 3">DSM 26584</strain>
    </source>
</reference>
<dbReference type="STRING" id="1384049.CD29_05605"/>
<dbReference type="InterPro" id="IPR051158">
    <property type="entry name" value="Metallophosphoesterase_sf"/>
</dbReference>
<dbReference type="OrthoDB" id="9780884at2"/>
<dbReference type="PANTHER" id="PTHR31302">
    <property type="entry name" value="TRANSMEMBRANE PROTEIN WITH METALLOPHOSPHOESTERASE DOMAIN-RELATED"/>
    <property type="match status" value="1"/>
</dbReference>
<evidence type="ECO:0000313" key="2">
    <source>
        <dbReference type="EMBL" id="KGR79575.1"/>
    </source>
</evidence>
<keyword evidence="3" id="KW-1185">Reference proteome</keyword>
<protein>
    <submittedName>
        <fullName evidence="2">Serine/threonine protein phosphatase</fullName>
    </submittedName>
</protein>
<dbReference type="EMBL" id="JPVN01000005">
    <property type="protein sequence ID" value="KGR79575.1"/>
    <property type="molecule type" value="Genomic_DNA"/>
</dbReference>
<dbReference type="GO" id="GO:0016020">
    <property type="term" value="C:membrane"/>
    <property type="evidence" value="ECO:0007669"/>
    <property type="project" value="GOC"/>
</dbReference>
<dbReference type="InterPro" id="IPR004843">
    <property type="entry name" value="Calcineurin-like_PHP"/>
</dbReference>
<organism evidence="2 3">
    <name type="scientific">Ureibacillus manganicus DSM 26584</name>
    <dbReference type="NCBI Taxonomy" id="1384049"/>
    <lineage>
        <taxon>Bacteria</taxon>
        <taxon>Bacillati</taxon>
        <taxon>Bacillota</taxon>
        <taxon>Bacilli</taxon>
        <taxon>Bacillales</taxon>
        <taxon>Caryophanaceae</taxon>
        <taxon>Ureibacillus</taxon>
    </lineage>
</organism>
<dbReference type="Proteomes" id="UP000030416">
    <property type="component" value="Unassembled WGS sequence"/>
</dbReference>
<evidence type="ECO:0000313" key="3">
    <source>
        <dbReference type="Proteomes" id="UP000030416"/>
    </source>
</evidence>
<proteinExistence type="predicted"/>
<dbReference type="eggNOG" id="COG1408">
    <property type="taxonomic scope" value="Bacteria"/>
</dbReference>
<sequence length="250" mass="28199">MIYIFFLVLLCVAIVLFMVKEAFENNVLYHEFQLNGIEGNITLFFISDIHVRKIDKKMIQNISTKVDAVIVGGDLADKRTSINRIYDNLKLLGSLGPTYFVWGNNDREVGEARLREIFAKTGVQVIENNAILLNDHYKIWLSAVDFTSDVGGDVEKTFKIVPKDELNFFISHNPQIFPEIQKRFKVDLLMGGHLHGGQIRLGPFGIHPQGSFSIKNGVPTLISNGYGTTLLPFRFGAKPECHIIDVKFKG</sequence>
<dbReference type="GO" id="GO:0008758">
    <property type="term" value="F:UDP-2,3-diacylglucosamine hydrolase activity"/>
    <property type="evidence" value="ECO:0007669"/>
    <property type="project" value="TreeGrafter"/>
</dbReference>
<comment type="caution">
    <text evidence="2">The sequence shown here is derived from an EMBL/GenBank/DDBJ whole genome shotgun (WGS) entry which is preliminary data.</text>
</comment>
<dbReference type="PANTHER" id="PTHR31302:SF32">
    <property type="entry name" value="PHOSPHOESTERASE"/>
    <property type="match status" value="1"/>
</dbReference>
<accession>A0A0A3I7S4</accession>
<dbReference type="GO" id="GO:0009245">
    <property type="term" value="P:lipid A biosynthetic process"/>
    <property type="evidence" value="ECO:0007669"/>
    <property type="project" value="TreeGrafter"/>
</dbReference>
<evidence type="ECO:0000259" key="1">
    <source>
        <dbReference type="Pfam" id="PF00149"/>
    </source>
</evidence>
<dbReference type="AlphaFoldDB" id="A0A0A3I7S4"/>
<dbReference type="Gene3D" id="3.60.21.10">
    <property type="match status" value="1"/>
</dbReference>
<dbReference type="SUPFAM" id="SSF56300">
    <property type="entry name" value="Metallo-dependent phosphatases"/>
    <property type="match status" value="1"/>
</dbReference>
<dbReference type="RefSeq" id="WP_036183835.1">
    <property type="nucleotide sequence ID" value="NZ_AVDA01000005.1"/>
</dbReference>